<comment type="caution">
    <text evidence="2">The sequence shown here is derived from an EMBL/GenBank/DDBJ whole genome shotgun (WGS) entry which is preliminary data.</text>
</comment>
<dbReference type="EMBL" id="VFOZ01000001">
    <property type="protein sequence ID" value="TQL97208.1"/>
    <property type="molecule type" value="Genomic_DNA"/>
</dbReference>
<gene>
    <name evidence="2" type="ORF">FB559_2786</name>
</gene>
<protein>
    <recommendedName>
        <fullName evidence="4">Allene oxide cyclase barrel-like domain-containing protein</fullName>
    </recommendedName>
</protein>
<evidence type="ECO:0008006" key="4">
    <source>
        <dbReference type="Google" id="ProtNLM"/>
    </source>
</evidence>
<evidence type="ECO:0000256" key="1">
    <source>
        <dbReference type="SAM" id="SignalP"/>
    </source>
</evidence>
<reference evidence="2 3" key="1">
    <citation type="submission" date="2019-06" db="EMBL/GenBank/DDBJ databases">
        <title>Sequencing the genomes of 1000 actinobacteria strains.</title>
        <authorList>
            <person name="Klenk H.-P."/>
        </authorList>
    </citation>
    <scope>NUCLEOTIDE SEQUENCE [LARGE SCALE GENOMIC DNA]</scope>
    <source>
        <strain evidence="2 3">DSM 102200</strain>
    </source>
</reference>
<name>A0A543CJD6_9ACTN</name>
<dbReference type="AlphaFoldDB" id="A0A543CJD6"/>
<accession>A0A543CJD6</accession>
<evidence type="ECO:0000313" key="2">
    <source>
        <dbReference type="EMBL" id="TQL97208.1"/>
    </source>
</evidence>
<sequence length="169" mass="17109">MKKVAGVLLGPLLALPAAAGTARASSTHDQSFVLSGQVEAPSLTLFASGVINGVGPLTAQTVDYRPSDRTYRETDLAVIGGGTLTLSFNGAFDTWPFTLDPRTCTQHGGLAGTWNVTGAGGTFTGATGHGTFSGRFLTYAARTATGCDEAAIKGFVAGPMTGSLALHGS</sequence>
<evidence type="ECO:0000313" key="3">
    <source>
        <dbReference type="Proteomes" id="UP000316096"/>
    </source>
</evidence>
<keyword evidence="3" id="KW-1185">Reference proteome</keyword>
<feature type="signal peptide" evidence="1">
    <location>
        <begin position="1"/>
        <end position="19"/>
    </location>
</feature>
<organism evidence="2 3">
    <name type="scientific">Actinoallomurus bryophytorum</name>
    <dbReference type="NCBI Taxonomy" id="1490222"/>
    <lineage>
        <taxon>Bacteria</taxon>
        <taxon>Bacillati</taxon>
        <taxon>Actinomycetota</taxon>
        <taxon>Actinomycetes</taxon>
        <taxon>Streptosporangiales</taxon>
        <taxon>Thermomonosporaceae</taxon>
        <taxon>Actinoallomurus</taxon>
    </lineage>
</organism>
<proteinExistence type="predicted"/>
<keyword evidence="1" id="KW-0732">Signal</keyword>
<dbReference type="Proteomes" id="UP000316096">
    <property type="component" value="Unassembled WGS sequence"/>
</dbReference>
<feature type="chain" id="PRO_5039100776" description="Allene oxide cyclase barrel-like domain-containing protein" evidence="1">
    <location>
        <begin position="20"/>
        <end position="169"/>
    </location>
</feature>
<dbReference type="RefSeq" id="WP_141955969.1">
    <property type="nucleotide sequence ID" value="NZ_VFOZ01000001.1"/>
</dbReference>